<dbReference type="Proteomes" id="UP000614200">
    <property type="component" value="Unassembled WGS sequence"/>
</dbReference>
<keyword evidence="6 7" id="KW-0472">Membrane</keyword>
<sequence length="217" mass="24375">MREPINTLTHLVGIILSFVGLVVMIVNAVMKHNVVYLIGGIVFGLSMIALYSASTIYHGFNGKKEIILRLRKLDHAMIFVLIAGTYTPICLTVLKGTLGNVLLIAVWALAIVGIVMKVLFIHMPRWLSAGMYLFLGWLSIIFIYPLFKALPFNGFLWLVLGGIFYTIGSIFYATKSEKIKIGKFGFHEIFHLFILAGTFAHFVLVNNYIMIDMPKPF</sequence>
<keyword evidence="9" id="KW-1185">Reference proteome</keyword>
<dbReference type="RefSeq" id="WP_194701550.1">
    <property type="nucleotide sequence ID" value="NZ_JADKNH010000005.1"/>
</dbReference>
<feature type="transmembrane region" description="Helical" evidence="7">
    <location>
        <begin position="127"/>
        <end position="147"/>
    </location>
</feature>
<dbReference type="Pfam" id="PF03006">
    <property type="entry name" value="HlyIII"/>
    <property type="match status" value="1"/>
</dbReference>
<comment type="caution">
    <text evidence="8">The sequence shown here is derived from an EMBL/GenBank/DDBJ whole genome shotgun (WGS) entry which is preliminary data.</text>
</comment>
<dbReference type="InterPro" id="IPR005744">
    <property type="entry name" value="Hy-lIII"/>
</dbReference>
<accession>A0ABR9ZS69</accession>
<keyword evidence="3" id="KW-1003">Cell membrane</keyword>
<feature type="transmembrane region" description="Helical" evidence="7">
    <location>
        <begin position="192"/>
        <end position="211"/>
    </location>
</feature>
<dbReference type="EMBL" id="JADKNH010000005">
    <property type="protein sequence ID" value="MBF4693308.1"/>
    <property type="molecule type" value="Genomic_DNA"/>
</dbReference>
<keyword evidence="4 7" id="KW-0812">Transmembrane</keyword>
<evidence type="ECO:0000256" key="4">
    <source>
        <dbReference type="ARBA" id="ARBA00022692"/>
    </source>
</evidence>
<feature type="transmembrane region" description="Helical" evidence="7">
    <location>
        <begin position="75"/>
        <end position="94"/>
    </location>
</feature>
<protein>
    <submittedName>
        <fullName evidence="8">Hemolysin III family protein</fullName>
    </submittedName>
</protein>
<evidence type="ECO:0000256" key="3">
    <source>
        <dbReference type="ARBA" id="ARBA00022475"/>
    </source>
</evidence>
<comment type="subcellular location">
    <subcellularLocation>
        <location evidence="1">Cell membrane</location>
        <topology evidence="1">Multi-pass membrane protein</topology>
    </subcellularLocation>
</comment>
<dbReference type="PANTHER" id="PTHR20855">
    <property type="entry name" value="ADIPOR/PROGESTIN RECEPTOR-RELATED"/>
    <property type="match status" value="1"/>
</dbReference>
<evidence type="ECO:0000256" key="5">
    <source>
        <dbReference type="ARBA" id="ARBA00022989"/>
    </source>
</evidence>
<comment type="similarity">
    <text evidence="2">Belongs to the UPF0073 (Hly-III) family.</text>
</comment>
<evidence type="ECO:0000256" key="2">
    <source>
        <dbReference type="ARBA" id="ARBA00008488"/>
    </source>
</evidence>
<feature type="transmembrane region" description="Helical" evidence="7">
    <location>
        <begin position="34"/>
        <end position="54"/>
    </location>
</feature>
<evidence type="ECO:0000313" key="8">
    <source>
        <dbReference type="EMBL" id="MBF4693308.1"/>
    </source>
</evidence>
<proteinExistence type="inferred from homology"/>
<organism evidence="8 9">
    <name type="scientific">Fusibacter ferrireducens</name>
    <dbReference type="NCBI Taxonomy" id="2785058"/>
    <lineage>
        <taxon>Bacteria</taxon>
        <taxon>Bacillati</taxon>
        <taxon>Bacillota</taxon>
        <taxon>Clostridia</taxon>
        <taxon>Eubacteriales</taxon>
        <taxon>Eubacteriales Family XII. Incertae Sedis</taxon>
        <taxon>Fusibacter</taxon>
    </lineage>
</organism>
<feature type="transmembrane region" description="Helical" evidence="7">
    <location>
        <begin position="7"/>
        <end position="28"/>
    </location>
</feature>
<feature type="transmembrane region" description="Helical" evidence="7">
    <location>
        <begin position="100"/>
        <end position="120"/>
    </location>
</feature>
<evidence type="ECO:0000313" key="9">
    <source>
        <dbReference type="Proteomes" id="UP000614200"/>
    </source>
</evidence>
<name>A0ABR9ZS69_9FIRM</name>
<reference evidence="8 9" key="1">
    <citation type="submission" date="2020-11" db="EMBL/GenBank/DDBJ databases">
        <title>Fusibacter basophilias sp. nov.</title>
        <authorList>
            <person name="Qiu D."/>
        </authorList>
    </citation>
    <scope>NUCLEOTIDE SEQUENCE [LARGE SCALE GENOMIC DNA]</scope>
    <source>
        <strain evidence="8 9">Q10-2</strain>
    </source>
</reference>
<feature type="transmembrane region" description="Helical" evidence="7">
    <location>
        <begin position="153"/>
        <end position="172"/>
    </location>
</feature>
<evidence type="ECO:0000256" key="6">
    <source>
        <dbReference type="ARBA" id="ARBA00023136"/>
    </source>
</evidence>
<evidence type="ECO:0000256" key="7">
    <source>
        <dbReference type="SAM" id="Phobius"/>
    </source>
</evidence>
<keyword evidence="5 7" id="KW-1133">Transmembrane helix</keyword>
<evidence type="ECO:0000256" key="1">
    <source>
        <dbReference type="ARBA" id="ARBA00004651"/>
    </source>
</evidence>
<dbReference type="NCBIfam" id="TIGR01065">
    <property type="entry name" value="hlyIII"/>
    <property type="match status" value="1"/>
</dbReference>
<dbReference type="InterPro" id="IPR004254">
    <property type="entry name" value="AdipoR/HlyIII-related"/>
</dbReference>
<dbReference type="PANTHER" id="PTHR20855:SF3">
    <property type="entry name" value="LD03007P"/>
    <property type="match status" value="1"/>
</dbReference>
<gene>
    <name evidence="8" type="ORF">ISU02_09260</name>
</gene>